<organism evidence="1 2">
    <name type="scientific">Streptomyces piniterrae</name>
    <dbReference type="NCBI Taxonomy" id="2571125"/>
    <lineage>
        <taxon>Bacteria</taxon>
        <taxon>Bacillati</taxon>
        <taxon>Actinomycetota</taxon>
        <taxon>Actinomycetes</taxon>
        <taxon>Kitasatosporales</taxon>
        <taxon>Streptomycetaceae</taxon>
        <taxon>Streptomyces</taxon>
    </lineage>
</organism>
<evidence type="ECO:0008006" key="3">
    <source>
        <dbReference type="Google" id="ProtNLM"/>
    </source>
</evidence>
<reference evidence="1 2" key="1">
    <citation type="submission" date="2019-04" db="EMBL/GenBank/DDBJ databases">
        <title>Streptomyces piniterrae sp. nov., a heliquinomycin-producing actinomycete isolated from rhizosphere soil of Pinus yunnanensis.</title>
        <authorList>
            <person name="Zhuang X."/>
            <person name="Zhao J."/>
        </authorList>
    </citation>
    <scope>NUCLEOTIDE SEQUENCE [LARGE SCALE GENOMIC DNA]</scope>
    <source>
        <strain evidence="2">jys28</strain>
    </source>
</reference>
<dbReference type="AlphaFoldDB" id="A0A4U0MUG9"/>
<protein>
    <recommendedName>
        <fullName evidence="3">DUF2867 domain-containing protein</fullName>
    </recommendedName>
</protein>
<proteinExistence type="predicted"/>
<sequence>MGRQEHDIPQAIRALSPMTDPDYIDLFTLTTQDASHRSPEQWARAAFDDVAGLRGQLTWRVLLGLRLKGRGSSADHVAGWQIIDRGDRTIVLKAHSWMLTGGLAVRVDDGQVSLATFVRYDRPIATRVWSLLSAVHRRAVPGLLRDAYRIQRRPTPRR</sequence>
<accession>A0A4U0MUG9</accession>
<dbReference type="OrthoDB" id="4551029at2"/>
<dbReference type="Proteomes" id="UP000308697">
    <property type="component" value="Unassembled WGS sequence"/>
</dbReference>
<gene>
    <name evidence="1" type="ORF">FCH28_29670</name>
</gene>
<name>A0A4U0MUG9_9ACTN</name>
<dbReference type="EMBL" id="SUMB01000012">
    <property type="protein sequence ID" value="TJZ44665.1"/>
    <property type="molecule type" value="Genomic_DNA"/>
</dbReference>
<keyword evidence="2" id="KW-1185">Reference proteome</keyword>
<evidence type="ECO:0000313" key="2">
    <source>
        <dbReference type="Proteomes" id="UP000308697"/>
    </source>
</evidence>
<comment type="caution">
    <text evidence="1">The sequence shown here is derived from an EMBL/GenBank/DDBJ whole genome shotgun (WGS) entry which is preliminary data.</text>
</comment>
<evidence type="ECO:0000313" key="1">
    <source>
        <dbReference type="EMBL" id="TJZ44665.1"/>
    </source>
</evidence>